<comment type="caution">
    <text evidence="1">The sequence shown here is derived from an EMBL/GenBank/DDBJ whole genome shotgun (WGS) entry which is preliminary data.</text>
</comment>
<dbReference type="Proteomes" id="UP000626109">
    <property type="component" value="Unassembled WGS sequence"/>
</dbReference>
<feature type="non-terminal residue" evidence="1">
    <location>
        <position position="184"/>
    </location>
</feature>
<gene>
    <name evidence="1" type="ORF">PGLA2088_LOCUS7322</name>
</gene>
<protein>
    <submittedName>
        <fullName evidence="1">Uncharacterized protein</fullName>
    </submittedName>
</protein>
<reference evidence="1" key="1">
    <citation type="submission" date="2021-02" db="EMBL/GenBank/DDBJ databases">
        <authorList>
            <person name="Dougan E. K."/>
            <person name="Rhodes N."/>
            <person name="Thang M."/>
            <person name="Chan C."/>
        </authorList>
    </citation>
    <scope>NUCLEOTIDE SEQUENCE</scope>
</reference>
<feature type="non-terminal residue" evidence="1">
    <location>
        <position position="1"/>
    </location>
</feature>
<sequence>PWCTQTCTDEYAVEDKFDDEIGVLQDPNDAVRSDGALAKIKRLSPKAFGLGACCLPEVFRNEDTLELEAIEIRSMPPSTRAEPQRVSHDILSPSGHDDDEIVETQASKAPKKGKSFRMDQYEMLEHVKWNFFCCCWGCGTSERIVPLAADCNNCCFSQSCHSTSVHGPDGGLCGSISMCCCFTY</sequence>
<organism evidence="1 2">
    <name type="scientific">Polarella glacialis</name>
    <name type="common">Dinoflagellate</name>
    <dbReference type="NCBI Taxonomy" id="89957"/>
    <lineage>
        <taxon>Eukaryota</taxon>
        <taxon>Sar</taxon>
        <taxon>Alveolata</taxon>
        <taxon>Dinophyceae</taxon>
        <taxon>Suessiales</taxon>
        <taxon>Suessiaceae</taxon>
        <taxon>Polarella</taxon>
    </lineage>
</organism>
<name>A0A813IEX5_POLGL</name>
<accession>A0A813IEX5</accession>
<proteinExistence type="predicted"/>
<evidence type="ECO:0000313" key="1">
    <source>
        <dbReference type="EMBL" id="CAE8649332.1"/>
    </source>
</evidence>
<dbReference type="AlphaFoldDB" id="A0A813IEX5"/>
<dbReference type="EMBL" id="CAJNNW010007539">
    <property type="protein sequence ID" value="CAE8649332.1"/>
    <property type="molecule type" value="Genomic_DNA"/>
</dbReference>
<evidence type="ECO:0000313" key="2">
    <source>
        <dbReference type="Proteomes" id="UP000626109"/>
    </source>
</evidence>